<feature type="domain" description="Protein kinase" evidence="16">
    <location>
        <begin position="135"/>
        <end position="414"/>
    </location>
</feature>
<evidence type="ECO:0000256" key="1">
    <source>
        <dbReference type="ARBA" id="ARBA00004370"/>
    </source>
</evidence>
<evidence type="ECO:0000256" key="6">
    <source>
        <dbReference type="ARBA" id="ARBA00022692"/>
    </source>
</evidence>
<evidence type="ECO:0000256" key="11">
    <source>
        <dbReference type="ARBA" id="ARBA00023136"/>
    </source>
</evidence>
<feature type="region of interest" description="Disordered" evidence="15">
    <location>
        <begin position="1059"/>
        <end position="1081"/>
    </location>
</feature>
<evidence type="ECO:0000256" key="5">
    <source>
        <dbReference type="ARBA" id="ARBA00022679"/>
    </source>
</evidence>
<keyword evidence="10" id="KW-1133">Transmembrane helix</keyword>
<feature type="compositionally biased region" description="Polar residues" evidence="15">
    <location>
        <begin position="1471"/>
        <end position="1492"/>
    </location>
</feature>
<evidence type="ECO:0000256" key="13">
    <source>
        <dbReference type="ARBA" id="ARBA00048679"/>
    </source>
</evidence>
<keyword evidence="11" id="KW-0472">Membrane</keyword>
<feature type="compositionally biased region" description="Basic and acidic residues" evidence="15">
    <location>
        <begin position="1293"/>
        <end position="1304"/>
    </location>
</feature>
<feature type="region of interest" description="Disordered" evidence="15">
    <location>
        <begin position="2326"/>
        <end position="2357"/>
    </location>
</feature>
<evidence type="ECO:0000256" key="10">
    <source>
        <dbReference type="ARBA" id="ARBA00022989"/>
    </source>
</evidence>
<dbReference type="InterPro" id="IPR000719">
    <property type="entry name" value="Prot_kinase_dom"/>
</dbReference>
<feature type="region of interest" description="Disordered" evidence="15">
    <location>
        <begin position="972"/>
        <end position="992"/>
    </location>
</feature>
<evidence type="ECO:0000256" key="15">
    <source>
        <dbReference type="SAM" id="MobiDB-lite"/>
    </source>
</evidence>
<feature type="compositionally biased region" description="Acidic residues" evidence="15">
    <location>
        <begin position="886"/>
        <end position="895"/>
    </location>
</feature>
<dbReference type="PANTHER" id="PTHR24417">
    <property type="entry name" value="SERINE/THREONINE-PROTEIN KINASE LMTK1"/>
    <property type="match status" value="1"/>
</dbReference>
<feature type="compositionally biased region" description="Pro residues" evidence="15">
    <location>
        <begin position="536"/>
        <end position="545"/>
    </location>
</feature>
<dbReference type="Pfam" id="PF07714">
    <property type="entry name" value="PK_Tyr_Ser-Thr"/>
    <property type="match status" value="1"/>
</dbReference>
<feature type="region of interest" description="Disordered" evidence="15">
    <location>
        <begin position="2903"/>
        <end position="2968"/>
    </location>
</feature>
<feature type="compositionally biased region" description="Polar residues" evidence="15">
    <location>
        <begin position="2669"/>
        <end position="2678"/>
    </location>
</feature>
<evidence type="ECO:0000313" key="18">
    <source>
        <dbReference type="RefSeq" id="XP_031431490.1"/>
    </source>
</evidence>
<feature type="region of interest" description="Disordered" evidence="15">
    <location>
        <begin position="2621"/>
        <end position="2680"/>
    </location>
</feature>
<evidence type="ECO:0000256" key="12">
    <source>
        <dbReference type="ARBA" id="ARBA00047899"/>
    </source>
</evidence>
<evidence type="ECO:0000256" key="14">
    <source>
        <dbReference type="PROSITE-ProRule" id="PRU10141"/>
    </source>
</evidence>
<protein>
    <recommendedName>
        <fullName evidence="2">non-specific serine/threonine protein kinase</fullName>
        <ecNumber evidence="2">2.7.11.1</ecNumber>
    </recommendedName>
</protein>
<keyword evidence="4" id="KW-0597">Phosphoprotein</keyword>
<feature type="region of interest" description="Disordered" evidence="15">
    <location>
        <begin position="532"/>
        <end position="556"/>
    </location>
</feature>
<dbReference type="KEGG" id="char:105901611"/>
<dbReference type="GO" id="GO:0005737">
    <property type="term" value="C:cytoplasm"/>
    <property type="evidence" value="ECO:0007669"/>
    <property type="project" value="UniProtKB-ARBA"/>
</dbReference>
<feature type="compositionally biased region" description="Polar residues" evidence="15">
    <location>
        <begin position="833"/>
        <end position="847"/>
    </location>
</feature>
<feature type="compositionally biased region" description="Polar residues" evidence="15">
    <location>
        <begin position="2347"/>
        <end position="2357"/>
    </location>
</feature>
<feature type="compositionally biased region" description="Polar residues" evidence="15">
    <location>
        <begin position="2000"/>
        <end position="2015"/>
    </location>
</feature>
<dbReference type="GeneID" id="105901611"/>
<evidence type="ECO:0000256" key="7">
    <source>
        <dbReference type="ARBA" id="ARBA00022741"/>
    </source>
</evidence>
<evidence type="ECO:0000256" key="3">
    <source>
        <dbReference type="ARBA" id="ARBA00022527"/>
    </source>
</evidence>
<comment type="catalytic activity">
    <reaction evidence="12">
        <text>L-threonyl-[protein] + ATP = O-phospho-L-threonyl-[protein] + ADP + H(+)</text>
        <dbReference type="Rhea" id="RHEA:46608"/>
        <dbReference type="Rhea" id="RHEA-COMP:11060"/>
        <dbReference type="Rhea" id="RHEA-COMP:11605"/>
        <dbReference type="ChEBI" id="CHEBI:15378"/>
        <dbReference type="ChEBI" id="CHEBI:30013"/>
        <dbReference type="ChEBI" id="CHEBI:30616"/>
        <dbReference type="ChEBI" id="CHEBI:61977"/>
        <dbReference type="ChEBI" id="CHEBI:456216"/>
        <dbReference type="EC" id="2.7.11.1"/>
    </reaction>
</comment>
<feature type="region of interest" description="Disordered" evidence="15">
    <location>
        <begin position="2113"/>
        <end position="2151"/>
    </location>
</feature>
<dbReference type="InterPro" id="IPR011009">
    <property type="entry name" value="Kinase-like_dom_sf"/>
</dbReference>
<feature type="compositionally biased region" description="Acidic residues" evidence="15">
    <location>
        <begin position="427"/>
        <end position="438"/>
    </location>
</feature>
<feature type="compositionally biased region" description="Acidic residues" evidence="15">
    <location>
        <begin position="2835"/>
        <end position="2847"/>
    </location>
</feature>
<dbReference type="InterPro" id="IPR008266">
    <property type="entry name" value="Tyr_kinase_AS"/>
</dbReference>
<feature type="region of interest" description="Disordered" evidence="15">
    <location>
        <begin position="753"/>
        <end position="789"/>
    </location>
</feature>
<feature type="compositionally biased region" description="Polar residues" evidence="15">
    <location>
        <begin position="1235"/>
        <end position="1248"/>
    </location>
</feature>
<feature type="region of interest" description="Disordered" evidence="15">
    <location>
        <begin position="2722"/>
        <end position="2750"/>
    </location>
</feature>
<feature type="compositionally biased region" description="Low complexity" evidence="15">
    <location>
        <begin position="2802"/>
        <end position="2811"/>
    </location>
</feature>
<feature type="region of interest" description="Disordered" evidence="15">
    <location>
        <begin position="1541"/>
        <end position="1587"/>
    </location>
</feature>
<feature type="compositionally biased region" description="Polar residues" evidence="15">
    <location>
        <begin position="1258"/>
        <end position="1274"/>
    </location>
</feature>
<feature type="region of interest" description="Disordered" evidence="15">
    <location>
        <begin position="2431"/>
        <end position="2459"/>
    </location>
</feature>
<dbReference type="InterPro" id="IPR017441">
    <property type="entry name" value="Protein_kinase_ATP_BS"/>
</dbReference>
<feature type="compositionally biased region" description="Basic and acidic residues" evidence="15">
    <location>
        <begin position="2120"/>
        <end position="2147"/>
    </location>
</feature>
<dbReference type="FunFam" id="3.30.200.20:FF:000275">
    <property type="entry name" value="Apoptosis associated tyrosine kinase"/>
    <property type="match status" value="1"/>
</dbReference>
<feature type="binding site" evidence="14">
    <location>
        <position position="166"/>
    </location>
    <ligand>
        <name>ATP</name>
        <dbReference type="ChEBI" id="CHEBI:30616"/>
    </ligand>
</feature>
<keyword evidence="17" id="KW-1185">Reference proteome</keyword>
<feature type="compositionally biased region" description="Basic and acidic residues" evidence="15">
    <location>
        <begin position="2873"/>
        <end position="2887"/>
    </location>
</feature>
<keyword evidence="7 14" id="KW-0547">Nucleotide-binding</keyword>
<feature type="compositionally biased region" description="Basic and acidic residues" evidence="15">
    <location>
        <begin position="822"/>
        <end position="832"/>
    </location>
</feature>
<evidence type="ECO:0000256" key="4">
    <source>
        <dbReference type="ARBA" id="ARBA00022553"/>
    </source>
</evidence>
<feature type="compositionally biased region" description="Polar residues" evidence="15">
    <location>
        <begin position="1502"/>
        <end position="1511"/>
    </location>
</feature>
<keyword evidence="6" id="KW-0812">Transmembrane</keyword>
<feature type="region of interest" description="Disordered" evidence="15">
    <location>
        <begin position="672"/>
        <end position="697"/>
    </location>
</feature>
<dbReference type="OrthoDB" id="5973359at2759"/>
<dbReference type="GO" id="GO:0005524">
    <property type="term" value="F:ATP binding"/>
    <property type="evidence" value="ECO:0007669"/>
    <property type="project" value="UniProtKB-UniRule"/>
</dbReference>
<feature type="region of interest" description="Disordered" evidence="15">
    <location>
        <begin position="2802"/>
        <end position="2887"/>
    </location>
</feature>
<feature type="region of interest" description="Disordered" evidence="15">
    <location>
        <begin position="1993"/>
        <end position="2015"/>
    </location>
</feature>
<dbReference type="EC" id="2.7.11.1" evidence="2"/>
<evidence type="ECO:0000256" key="2">
    <source>
        <dbReference type="ARBA" id="ARBA00012513"/>
    </source>
</evidence>
<evidence type="ECO:0000256" key="9">
    <source>
        <dbReference type="ARBA" id="ARBA00022840"/>
    </source>
</evidence>
<dbReference type="PROSITE" id="PS00109">
    <property type="entry name" value="PROTEIN_KINASE_TYR"/>
    <property type="match status" value="1"/>
</dbReference>
<comment type="catalytic activity">
    <reaction evidence="13">
        <text>L-seryl-[protein] + ATP = O-phospho-L-seryl-[protein] + ADP + H(+)</text>
        <dbReference type="Rhea" id="RHEA:17989"/>
        <dbReference type="Rhea" id="RHEA-COMP:9863"/>
        <dbReference type="Rhea" id="RHEA-COMP:11604"/>
        <dbReference type="ChEBI" id="CHEBI:15378"/>
        <dbReference type="ChEBI" id="CHEBI:29999"/>
        <dbReference type="ChEBI" id="CHEBI:30616"/>
        <dbReference type="ChEBI" id="CHEBI:83421"/>
        <dbReference type="ChEBI" id="CHEBI:456216"/>
        <dbReference type="EC" id="2.7.11.1"/>
    </reaction>
</comment>
<dbReference type="Proteomes" id="UP000515152">
    <property type="component" value="Chromosome 11"/>
</dbReference>
<feature type="compositionally biased region" description="Polar residues" evidence="15">
    <location>
        <begin position="547"/>
        <end position="556"/>
    </location>
</feature>
<gene>
    <name evidence="18" type="primary">lmtk3</name>
</gene>
<dbReference type="PRINTS" id="PR00109">
    <property type="entry name" value="TYRKINASE"/>
</dbReference>
<feature type="compositionally biased region" description="Low complexity" evidence="15">
    <location>
        <begin position="1541"/>
        <end position="1551"/>
    </location>
</feature>
<dbReference type="CTD" id="114783"/>
<sequence length="2968" mass="327545">MRRRCWMIVLAGMMSSFNPERALGAPQREVSSSSSGSLSPPPYAILLISCSGLVSFVLLLLTCLCCKRAAVGFNEFDNAEGEECSGASSPLPEDSLSSCPSLPEVYTLPLRERANYSALPNGTDLKSQCLRRHALNYLQEIGNGWFGKVILAELLGDRGSAQAVVKELRVSASPLEQRKFLAESEPYRSLQHPNVLQCLGQCSETTPFLLVMEFCQLGDLKRYLRAQRKSDGMTPDLLNRDLLTLQRMAFEITSGLLHLHENNYIHSDMALRNCLITSDLTVRIGDYGLSHNHYKEDYYLTPDKLWIPLRWIAPELLEEYRGSLIVTDQTKTSNVWSLGVVIWELFEFGSQPHRHLSDEEVLTFVVRERQITLAQPRLKLSHADYWYEVMQSCWLSASQRPSIAEVFLLLSSLLAAERGMSRRSMGDDEDEEEYEEEDGRGRRGESEDSFERRWDSLRPPAFQTAAGERLREREYARENNGYQSSCGSFPLLDPVGNSITPSSSELDDILTVTETSKGLNFEYFWEKANGRRGYKPLPPPQPIPTPNSTHRQSLDTPTVVPVISARSPSLASEYYIRLEEHTPQDKSPTLKGRAHSHRTESPSSGDLELEEIQSGMLVQEEIGHGSVQVVHTVRSSEVQVLVTNTGVVEFSKGGSNRVTDFTVVDIGERANEREGKPKQLHGSQAPILPPKPRTVPPSSGNLIHSRPLPVPPIGYHRQIGLGHYPGSYPLGKGQGGSCSVPKATFDHLGLHRHRQTMPPSPSLSPSIPQSSGCHPIYPPPQNCPPPLPPHYRTHRAPYYPGELYTSRYSSLHLRRDPLSNDYLEKRPLDKGLTRSQSLYNSRGVSDAQSRDIESPVHRDSPRSKMTRSQSMIPTIERHSSSSPTFSEDEDDDDSPFESPTRLREGTTIQHTSLMEERDPDTAELLNRGMKRTQSRLATILPAIWREDEEIKERAEAARKSPLHLFLTEISSGNESTDSKTDETTWSPGSQMRKEQMETERETLGNIHFPLRGMRRSQSLVTELGSAARTWDRDILTCTDNRKGSVKKDLFLTEINTERRDSEDLDEDSSSERFHANICPPGLPSYAEAEEAFSRGMRRSRSLLSEMYERTENEPIRKGEMTREEFLKEIQSAETFLTEIITRQRKQEEALASTPPTSPEYESICIDPDAGQTITFQSERPSTGTSNPPTDLKEAIYAQVTKRAKRSEIKVAVRPEIPILQIGSEKYAAKLDRKSTSPGTSWPADSQNEGAVDNDEASSHSPSNHETTITPSSLDLSGVLSRSGLFPGQLLPGTKEDSFSPKDFTETNETQDSEVLPPEEGQEKTYVHDSGLHIQSEMKTVAIEENETQSQPLSHESTEEAVRDIDDVFTPGCPPPETVLTGHSTRGKGFDAIGENKESNNAENLDTTTVMDKAASTESTVEHSKQSVNETTYFDLSDNTSMATGEGCDAEMCTGVGQQQNISAHLRSPTCVSSNTTAKLSPVNSAKNLSTASHHMESDDSHTSNSVPPIPNQLSLAEALGQKPYSQQTPADSCFLPLTSTHQTTASQQTPTDSTLSPLNFTQQTPTDSSFSPLTSTQQTPTDSAFSTLTSASSSTDCLASGDLLVGGGAGSGWRALGTETPHRDSAYFSDSDWESGEGLARRVGDGLGLSRPTSGRVGDLRGVLMGIEEKMELEDEKGNGNKMQDEAVVVIMVEEKNKIDEEKHNRWSEKMEFNKENFTEKDLINSQHNDCGLKVLTEGKHEVQEPSNDGQLSKDPQNKSNVEFIAKLFSTLDDEPFTGFPYSCNSQLSYEAFSQMDEAEISQIQSKDNTYCDQSETNPLSVMSKTVPQFEPQSDTQLQPLLDKEDSEIQSDVYEVTSCSALKESDSGSDQEGLLRPTSTNPDSSESRLSRFYNIHSNDSGSNTQLNFEDHMSDLEEHACSSLFSEGSVNVPAEEDIDTFKMQNDDANELGLRNLSYLGVIDEVKALAKSESERQLAAGELCFSMKEASQGEGEVPVAPSESSGPGTFEVNSNGESKGLELKAEELWNTLEEDEGTGESVKGELDCHRFQQEDLHLWPAENDQWASAETRRPEAELGSEFYPSFCKKAWGEKNGLDMGREFWDAEANDELAEANDELAESEPHPIARQKCEGDFNDERQGKTDHAELESSFSVQTVSSRDFTVSAGLHTFPQEAAVQQDENIETLDQGSDMDCTGEAVEIEVENIENPELEPPSSARVRHAMPVEDSGTLVEEYPGFSRILGDGEAEENQNFNKQKENYVADTGDGSEELCSLTPYSSETNFGAAGFEAEANRCHIPDSDLKSASLIEIQNHSACIQDAEDHACQPTKKKKTGDGIFEDAREESRSDSPSCPNLTNTADPCKMHSNNTQCLLSDLVSEDIINSVPPPLSQHDKCQSPTNFPNVVHHIEIKVSSDNDLGMDSTCAGLDTRQEQELAKSPTSEVPPSVPPQAPPSAVSTSSKGISANISVLVPVQRLESSDLGEEHNHKDANSVGDAALNNISLSQKASLPQLSLGSVSSIPELLISEWKDLEEEPLEDFEKLEQLCRISGDEDSLGDLFLGNLELLESLKKTPEQRLKSISETNEGEEGTEAEEPSNEEDSRRLEMKKEVDCLSDTLLANSEQQGRYDDSNQNNSPGSSWGKHLSPDIDRKTLQGTSNHSPSHVGDSAKGQRSLSTMPTKNGLMMQVCEERLQYSLSENVNTNILLGPTVSDSVVLRPWGDTAAKEQEEEEEGDSTANIQNTKSREEPEAVDASLLVKEAAEAPLEPLTLIEQPEMTPSPPAANQAMKAKLARLSLSLPPLALSLPLSPSPKVGFWEGGESRDRSGRRRGLPAGGDPDDDEEEEEQDDETSRRVIVVTETDVDKRVGLRSLLKSPREPVDSDNRDRGRNVSFFDDVTVYLFDQETPTNELGSTPTSPCAPGKSSHFDGFGTSKMSKSRDHSTKARSPTGSTRVSSSRFTVSPADDPHHV</sequence>
<feature type="region of interest" description="Disordered" evidence="15">
    <location>
        <begin position="1230"/>
        <end position="1320"/>
    </location>
</feature>
<feature type="compositionally biased region" description="Polar residues" evidence="15">
    <location>
        <begin position="1552"/>
        <end position="1580"/>
    </location>
</feature>
<feature type="region of interest" description="Disordered" evidence="15">
    <location>
        <begin position="822"/>
        <end position="919"/>
    </location>
</feature>
<dbReference type="Gene3D" id="1.10.510.10">
    <property type="entry name" value="Transferase(Phosphotransferase) domain 1"/>
    <property type="match status" value="1"/>
</dbReference>
<reference evidence="18" key="1">
    <citation type="submission" date="2025-08" db="UniProtKB">
        <authorList>
            <consortium name="RefSeq"/>
        </authorList>
    </citation>
    <scope>IDENTIFICATION</scope>
</reference>
<evidence type="ECO:0000313" key="17">
    <source>
        <dbReference type="Proteomes" id="UP000515152"/>
    </source>
</evidence>
<dbReference type="PROSITE" id="PS50011">
    <property type="entry name" value="PROTEIN_KINASE_DOM"/>
    <property type="match status" value="1"/>
</dbReference>
<dbReference type="RefSeq" id="XP_031431490.1">
    <property type="nucleotide sequence ID" value="XM_031575630.2"/>
</dbReference>
<evidence type="ECO:0000259" key="16">
    <source>
        <dbReference type="PROSITE" id="PS50011"/>
    </source>
</evidence>
<dbReference type="GO" id="GO:0016020">
    <property type="term" value="C:membrane"/>
    <property type="evidence" value="ECO:0007669"/>
    <property type="project" value="UniProtKB-SubCell"/>
</dbReference>
<feature type="compositionally biased region" description="Basic and acidic residues" evidence="15">
    <location>
        <begin position="439"/>
        <end position="456"/>
    </location>
</feature>
<feature type="region of interest" description="Disordered" evidence="15">
    <location>
        <begin position="2572"/>
        <end position="2603"/>
    </location>
</feature>
<comment type="subcellular location">
    <subcellularLocation>
        <location evidence="1">Membrane</location>
    </subcellularLocation>
</comment>
<feature type="compositionally biased region" description="Basic and acidic residues" evidence="15">
    <location>
        <begin position="848"/>
        <end position="862"/>
    </location>
</feature>
<dbReference type="PANTHER" id="PTHR24417:SF2">
    <property type="entry name" value="SERINE_THREONINE-PROTEIN KINASE LMTK3"/>
    <property type="match status" value="1"/>
</dbReference>
<accession>A0A6P8G8F4</accession>
<feature type="compositionally biased region" description="Acidic residues" evidence="15">
    <location>
        <begin position="2583"/>
        <end position="2597"/>
    </location>
</feature>
<feature type="region of interest" description="Disordered" evidence="15">
    <location>
        <begin position="420"/>
        <end position="457"/>
    </location>
</feature>
<feature type="region of interest" description="Disordered" evidence="15">
    <location>
        <begin position="1471"/>
        <end position="1511"/>
    </location>
</feature>
<dbReference type="InterPro" id="IPR001245">
    <property type="entry name" value="Ser-Thr/Tyr_kinase_cat_dom"/>
</dbReference>
<keyword evidence="9 14" id="KW-0067">ATP-binding</keyword>
<feature type="region of interest" description="Disordered" evidence="15">
    <location>
        <begin position="580"/>
        <end position="607"/>
    </location>
</feature>
<keyword evidence="5" id="KW-0808">Transferase</keyword>
<keyword evidence="3" id="KW-0723">Serine/threonine-protein kinase</keyword>
<dbReference type="GO" id="GO:0004674">
    <property type="term" value="F:protein serine/threonine kinase activity"/>
    <property type="evidence" value="ECO:0007669"/>
    <property type="project" value="UniProtKB-KW"/>
</dbReference>
<dbReference type="SUPFAM" id="SSF56112">
    <property type="entry name" value="Protein kinase-like (PK-like)"/>
    <property type="match status" value="1"/>
</dbReference>
<feature type="compositionally biased region" description="Polar residues" evidence="15">
    <location>
        <begin position="2903"/>
        <end position="2915"/>
    </location>
</feature>
<proteinExistence type="predicted"/>
<feature type="region of interest" description="Disordered" evidence="15">
    <location>
        <begin position="1860"/>
        <end position="1887"/>
    </location>
</feature>
<keyword evidence="8" id="KW-0418">Kinase</keyword>
<organism evidence="17 18">
    <name type="scientific">Clupea harengus</name>
    <name type="common">Atlantic herring</name>
    <dbReference type="NCBI Taxonomy" id="7950"/>
    <lineage>
        <taxon>Eukaryota</taxon>
        <taxon>Metazoa</taxon>
        <taxon>Chordata</taxon>
        <taxon>Craniata</taxon>
        <taxon>Vertebrata</taxon>
        <taxon>Euteleostomi</taxon>
        <taxon>Actinopterygii</taxon>
        <taxon>Neopterygii</taxon>
        <taxon>Teleostei</taxon>
        <taxon>Clupei</taxon>
        <taxon>Clupeiformes</taxon>
        <taxon>Clupeoidei</taxon>
        <taxon>Clupeidae</taxon>
        <taxon>Clupea</taxon>
    </lineage>
</organism>
<dbReference type="GO" id="GO:0012505">
    <property type="term" value="C:endomembrane system"/>
    <property type="evidence" value="ECO:0007669"/>
    <property type="project" value="UniProtKB-ARBA"/>
</dbReference>
<evidence type="ECO:0000256" key="8">
    <source>
        <dbReference type="ARBA" id="ARBA00022777"/>
    </source>
</evidence>
<feature type="compositionally biased region" description="Polar residues" evidence="15">
    <location>
        <begin position="2621"/>
        <end position="2637"/>
    </location>
</feature>
<dbReference type="PROSITE" id="PS00107">
    <property type="entry name" value="PROTEIN_KINASE_ATP"/>
    <property type="match status" value="1"/>
</dbReference>
<feature type="compositionally biased region" description="Low complexity" evidence="15">
    <location>
        <begin position="2949"/>
        <end position="2960"/>
    </location>
</feature>
<feature type="compositionally biased region" description="Pro residues" evidence="15">
    <location>
        <begin position="776"/>
        <end position="789"/>
    </location>
</feature>
<name>A0A6P8G8F4_CLUHA</name>